<dbReference type="EMBL" id="CADCVK010000301">
    <property type="protein sequence ID" value="CAA9488866.1"/>
    <property type="molecule type" value="Genomic_DNA"/>
</dbReference>
<dbReference type="InterPro" id="IPR027417">
    <property type="entry name" value="P-loop_NTPase"/>
</dbReference>
<protein>
    <submittedName>
        <fullName evidence="2">Trichohyalin</fullName>
    </submittedName>
</protein>
<sequence length="207" mass="23829">MDAGGERIGVNGAAALLDVTPEKVRRFVQEGRLRAERGADGDVGLVLNEVLNLARGLEAEAAEEEIFDGEVIGDDPPPTSSRLPAVPFERYERLLQQGQDYKTRLEERSRQIEEVRQERDAARMEIDRLWSEIERLNLVEFQRELQEKTISTLEEEKQRLEEDRSRLVEQHTRLTEEKSALSEDRVRLEAELNALKNRGFWSRLFGG</sequence>
<feature type="coiled-coil region" evidence="1">
    <location>
        <begin position="98"/>
        <end position="198"/>
    </location>
</feature>
<gene>
    <name evidence="2" type="ORF">AVDCRST_MAG12-1974</name>
</gene>
<organism evidence="2">
    <name type="scientific">uncultured Rubrobacteraceae bacterium</name>
    <dbReference type="NCBI Taxonomy" id="349277"/>
    <lineage>
        <taxon>Bacteria</taxon>
        <taxon>Bacillati</taxon>
        <taxon>Actinomycetota</taxon>
        <taxon>Rubrobacteria</taxon>
        <taxon>Rubrobacterales</taxon>
        <taxon>Rubrobacteraceae</taxon>
        <taxon>environmental samples</taxon>
    </lineage>
</organism>
<accession>A0A6J4S3I9</accession>
<evidence type="ECO:0000313" key="2">
    <source>
        <dbReference type="EMBL" id="CAA9488866.1"/>
    </source>
</evidence>
<keyword evidence="1" id="KW-0175">Coiled coil</keyword>
<evidence type="ECO:0000256" key="1">
    <source>
        <dbReference type="SAM" id="Coils"/>
    </source>
</evidence>
<proteinExistence type="predicted"/>
<name>A0A6J4S3I9_9ACTN</name>
<dbReference type="AlphaFoldDB" id="A0A6J4S3I9"/>
<reference evidence="2" key="1">
    <citation type="submission" date="2020-02" db="EMBL/GenBank/DDBJ databases">
        <authorList>
            <person name="Meier V. D."/>
        </authorList>
    </citation>
    <scope>NUCLEOTIDE SEQUENCE</scope>
    <source>
        <strain evidence="2">AVDCRST_MAG12</strain>
    </source>
</reference>
<dbReference type="Gene3D" id="3.40.50.300">
    <property type="entry name" value="P-loop containing nucleotide triphosphate hydrolases"/>
    <property type="match status" value="1"/>
</dbReference>